<name>A0A427AE57_ENSVE</name>
<proteinExistence type="predicted"/>
<dbReference type="EMBL" id="AMZH03002747">
    <property type="protein sequence ID" value="RRT74537.1"/>
    <property type="molecule type" value="Genomic_DNA"/>
</dbReference>
<sequence>METSSISEQRPPDNAGDEEGSGADDGNGWRHTPRIAHWIARAGKLQQVLREMGRHCGKIALAAGKRRSTLSVLVRWARGGGQSVEKRSQPVEVAAATAARGRMR</sequence>
<organism evidence="2 3">
    <name type="scientific">Ensete ventricosum</name>
    <name type="common">Abyssinian banana</name>
    <name type="synonym">Musa ensete</name>
    <dbReference type="NCBI Taxonomy" id="4639"/>
    <lineage>
        <taxon>Eukaryota</taxon>
        <taxon>Viridiplantae</taxon>
        <taxon>Streptophyta</taxon>
        <taxon>Embryophyta</taxon>
        <taxon>Tracheophyta</taxon>
        <taxon>Spermatophyta</taxon>
        <taxon>Magnoliopsida</taxon>
        <taxon>Liliopsida</taxon>
        <taxon>Zingiberales</taxon>
        <taxon>Musaceae</taxon>
        <taxon>Ensete</taxon>
    </lineage>
</organism>
<evidence type="ECO:0000313" key="3">
    <source>
        <dbReference type="Proteomes" id="UP000287651"/>
    </source>
</evidence>
<evidence type="ECO:0000256" key="1">
    <source>
        <dbReference type="SAM" id="MobiDB-lite"/>
    </source>
</evidence>
<gene>
    <name evidence="2" type="ORF">B296_00022444</name>
</gene>
<reference evidence="2 3" key="1">
    <citation type="journal article" date="2014" name="Agronomy (Basel)">
        <title>A Draft Genome Sequence for Ensete ventricosum, the Drought-Tolerant Tree Against Hunger.</title>
        <authorList>
            <person name="Harrison J."/>
            <person name="Moore K.A."/>
            <person name="Paszkiewicz K."/>
            <person name="Jones T."/>
            <person name="Grant M."/>
            <person name="Ambacheew D."/>
            <person name="Muzemil S."/>
            <person name="Studholme D.J."/>
        </authorList>
    </citation>
    <scope>NUCLEOTIDE SEQUENCE [LARGE SCALE GENOMIC DNA]</scope>
</reference>
<protein>
    <submittedName>
        <fullName evidence="2">Uncharacterized protein</fullName>
    </submittedName>
</protein>
<evidence type="ECO:0000313" key="2">
    <source>
        <dbReference type="EMBL" id="RRT74537.1"/>
    </source>
</evidence>
<feature type="region of interest" description="Disordered" evidence="1">
    <location>
        <begin position="1"/>
        <end position="32"/>
    </location>
</feature>
<comment type="caution">
    <text evidence="2">The sequence shown here is derived from an EMBL/GenBank/DDBJ whole genome shotgun (WGS) entry which is preliminary data.</text>
</comment>
<dbReference type="Proteomes" id="UP000287651">
    <property type="component" value="Unassembled WGS sequence"/>
</dbReference>
<accession>A0A427AE57</accession>
<dbReference type="AlphaFoldDB" id="A0A427AE57"/>